<sequence length="686" mass="74509">MATVSSTLKLFDSMTGPLKSITQGMNIMISTMRQMESVTSKNVNVDKALLAAQQRIAQAETEINRQINQSKNSQDRFNESVKRGETNLRSAGAAVIVINQGIELLKRGWDSLSGFMKMADEVLATNSRLSLVNDGLRTQEKFQQQVLDVANETRASYMATADLITKIGAGTQGVFKNDDQMLRFAEQFNKTLVLSGTSAWEAENAILQMSQALGSGVLQGDELRSLSETAPALMRILADGLGVARGELKKMGADGKLTSDKIVKAFANQSDQINKMYSQMPMTFGQSMTILKNSFFEWLGALNRADGPLKNITTQVQALTAYLQSSNGQALFNGLASGVAIAVSWLVQLATLASQIYVFIADNWPTIGPIVWGVVAALVAWGVATRVAAAGELLATIRTGILTAAVFAQMLATQGLRAAWTGLNATMKANIFILLISLIAGLIVYLVRLWQTNDQFAAGMMRAWNTILNFFDQVPIFFQKIGNGIVDGFQWAKVTSLKIMEELVNGTIDHLNSLIDTLNKIPGVSLDAVDHVELTAKAAAEAEAIRQAGEDKIERMKAAAADKAAEREKKVLDLLDSRASKRAAKEADKQSASNFSGTSLFSPNGNINKVNEVGKIKNKVDISSEDLKTMRELAEMKNIQNFVTLQPSFSFGDTHVKQESDINTIIDRVTVAMEEHVGASVRGDYG</sequence>
<keyword evidence="5" id="KW-1185">Reference proteome</keyword>
<dbReference type="InterPro" id="IPR013491">
    <property type="entry name" value="Tape_meas_N"/>
</dbReference>
<dbReference type="Proteomes" id="UP000547209">
    <property type="component" value="Unassembled WGS sequence"/>
</dbReference>
<keyword evidence="2" id="KW-0472">Membrane</keyword>
<keyword evidence="1" id="KW-0175">Coiled coil</keyword>
<name>A0A7X0VEH4_9BACL</name>
<dbReference type="RefSeq" id="WP_185141720.1">
    <property type="nucleotide sequence ID" value="NZ_JACJVP010000007.1"/>
</dbReference>
<accession>A0A7X0VEH4</accession>
<evidence type="ECO:0000313" key="4">
    <source>
        <dbReference type="EMBL" id="MBB6670283.1"/>
    </source>
</evidence>
<keyword evidence="2" id="KW-1133">Transmembrane helix</keyword>
<organism evidence="4 5">
    <name type="scientific">Cohnella nanjingensis</name>
    <dbReference type="NCBI Taxonomy" id="1387779"/>
    <lineage>
        <taxon>Bacteria</taxon>
        <taxon>Bacillati</taxon>
        <taxon>Bacillota</taxon>
        <taxon>Bacilli</taxon>
        <taxon>Bacillales</taxon>
        <taxon>Paenibacillaceae</taxon>
        <taxon>Cohnella</taxon>
    </lineage>
</organism>
<keyword evidence="2" id="KW-0812">Transmembrane</keyword>
<feature type="domain" description="Tape measure protein N-terminal" evidence="3">
    <location>
        <begin position="114"/>
        <end position="303"/>
    </location>
</feature>
<evidence type="ECO:0000259" key="3">
    <source>
        <dbReference type="Pfam" id="PF20155"/>
    </source>
</evidence>
<evidence type="ECO:0000256" key="2">
    <source>
        <dbReference type="SAM" id="Phobius"/>
    </source>
</evidence>
<evidence type="ECO:0000313" key="5">
    <source>
        <dbReference type="Proteomes" id="UP000547209"/>
    </source>
</evidence>
<evidence type="ECO:0000256" key="1">
    <source>
        <dbReference type="SAM" id="Coils"/>
    </source>
</evidence>
<feature type="coiled-coil region" evidence="1">
    <location>
        <begin position="42"/>
        <end position="76"/>
    </location>
</feature>
<comment type="caution">
    <text evidence="4">The sequence shown here is derived from an EMBL/GenBank/DDBJ whole genome shotgun (WGS) entry which is preliminary data.</text>
</comment>
<protein>
    <submittedName>
        <fullName evidence="4">Tape measure protein</fullName>
    </submittedName>
</protein>
<dbReference type="NCBIfam" id="TIGR02675">
    <property type="entry name" value="tape_meas_nterm"/>
    <property type="match status" value="1"/>
</dbReference>
<dbReference type="EMBL" id="JACJVP010000007">
    <property type="protein sequence ID" value="MBB6670283.1"/>
    <property type="molecule type" value="Genomic_DNA"/>
</dbReference>
<gene>
    <name evidence="4" type="ORF">H7C19_06235</name>
</gene>
<feature type="transmembrane region" description="Helical" evidence="2">
    <location>
        <begin position="370"/>
        <end position="389"/>
    </location>
</feature>
<dbReference type="Pfam" id="PF20155">
    <property type="entry name" value="TMP_3"/>
    <property type="match status" value="1"/>
</dbReference>
<feature type="transmembrane region" description="Helical" evidence="2">
    <location>
        <begin position="431"/>
        <end position="450"/>
    </location>
</feature>
<feature type="transmembrane region" description="Helical" evidence="2">
    <location>
        <begin position="330"/>
        <end position="350"/>
    </location>
</feature>
<reference evidence="4 5" key="1">
    <citation type="submission" date="2020-08" db="EMBL/GenBank/DDBJ databases">
        <title>Cohnella phylogeny.</title>
        <authorList>
            <person name="Dunlap C."/>
        </authorList>
    </citation>
    <scope>NUCLEOTIDE SEQUENCE [LARGE SCALE GENOMIC DNA]</scope>
    <source>
        <strain evidence="4 5">DSM 28246</strain>
    </source>
</reference>
<proteinExistence type="predicted"/>
<dbReference type="AlphaFoldDB" id="A0A7X0VEH4"/>
<feature type="transmembrane region" description="Helical" evidence="2">
    <location>
        <begin position="401"/>
        <end position="419"/>
    </location>
</feature>